<accession>A0AAW1YDI8</accession>
<dbReference type="InterPro" id="IPR036259">
    <property type="entry name" value="MFS_trans_sf"/>
</dbReference>
<dbReference type="EMBL" id="JBEDUW010000002">
    <property type="protein sequence ID" value="KAK9947164.1"/>
    <property type="molecule type" value="Genomic_DNA"/>
</dbReference>
<dbReference type="Gene3D" id="1.20.1250.20">
    <property type="entry name" value="MFS general substrate transporter like domains"/>
    <property type="match status" value="1"/>
</dbReference>
<dbReference type="AlphaFoldDB" id="A0AAW1YDI8"/>
<feature type="transmembrane region" description="Helical" evidence="1">
    <location>
        <begin position="39"/>
        <end position="60"/>
    </location>
</feature>
<keyword evidence="1" id="KW-0472">Membrane</keyword>
<protein>
    <submittedName>
        <fullName evidence="2">Uncharacterized protein</fullName>
    </submittedName>
</protein>
<dbReference type="PANTHER" id="PTHR11654">
    <property type="entry name" value="OLIGOPEPTIDE TRANSPORTER-RELATED"/>
    <property type="match status" value="1"/>
</dbReference>
<dbReference type="Proteomes" id="UP001457282">
    <property type="component" value="Unassembled WGS sequence"/>
</dbReference>
<proteinExistence type="predicted"/>
<organism evidence="2 3">
    <name type="scientific">Rubus argutus</name>
    <name type="common">Southern blackberry</name>
    <dbReference type="NCBI Taxonomy" id="59490"/>
    <lineage>
        <taxon>Eukaryota</taxon>
        <taxon>Viridiplantae</taxon>
        <taxon>Streptophyta</taxon>
        <taxon>Embryophyta</taxon>
        <taxon>Tracheophyta</taxon>
        <taxon>Spermatophyta</taxon>
        <taxon>Magnoliopsida</taxon>
        <taxon>eudicotyledons</taxon>
        <taxon>Gunneridae</taxon>
        <taxon>Pentapetalae</taxon>
        <taxon>rosids</taxon>
        <taxon>fabids</taxon>
        <taxon>Rosales</taxon>
        <taxon>Rosaceae</taxon>
        <taxon>Rosoideae</taxon>
        <taxon>Rosoideae incertae sedis</taxon>
        <taxon>Rubus</taxon>
    </lineage>
</organism>
<reference evidence="2 3" key="1">
    <citation type="journal article" date="2023" name="G3 (Bethesda)">
        <title>A chromosome-length genome assembly and annotation of blackberry (Rubus argutus, cv. 'Hillquist').</title>
        <authorList>
            <person name="Bruna T."/>
            <person name="Aryal R."/>
            <person name="Dudchenko O."/>
            <person name="Sargent D.J."/>
            <person name="Mead D."/>
            <person name="Buti M."/>
            <person name="Cavallini A."/>
            <person name="Hytonen T."/>
            <person name="Andres J."/>
            <person name="Pham M."/>
            <person name="Weisz D."/>
            <person name="Mascagni F."/>
            <person name="Usai G."/>
            <person name="Natali L."/>
            <person name="Bassil N."/>
            <person name="Fernandez G.E."/>
            <person name="Lomsadze A."/>
            <person name="Armour M."/>
            <person name="Olukolu B."/>
            <person name="Poorten T."/>
            <person name="Britton C."/>
            <person name="Davik J."/>
            <person name="Ashrafi H."/>
            <person name="Aiden E.L."/>
            <person name="Borodovsky M."/>
            <person name="Worthington M."/>
        </authorList>
    </citation>
    <scope>NUCLEOTIDE SEQUENCE [LARGE SCALE GENOMIC DNA]</scope>
    <source>
        <strain evidence="2">PI 553951</strain>
    </source>
</reference>
<gene>
    <name evidence="2" type="ORF">M0R45_012598</name>
</gene>
<comment type="caution">
    <text evidence="2">The sequence shown here is derived from an EMBL/GenBank/DDBJ whole genome shotgun (WGS) entry which is preliminary data.</text>
</comment>
<sequence>MHLEEVTALLCAAGIWSSGYVLSGEEDVESSPGIKSLSTAIRCCSLSLGFFLSTLIVKVLNKVTGGWLAHDNLNKDNLDCFYYLLSAFSVVNYAVFLVGAYLNRYKEVEVKPVKNGKHAAYEEGKVEECNGKG</sequence>
<evidence type="ECO:0000313" key="2">
    <source>
        <dbReference type="EMBL" id="KAK9947164.1"/>
    </source>
</evidence>
<name>A0AAW1YDI8_RUBAR</name>
<keyword evidence="1" id="KW-0812">Transmembrane</keyword>
<feature type="transmembrane region" description="Helical" evidence="1">
    <location>
        <begin position="81"/>
        <end position="102"/>
    </location>
</feature>
<evidence type="ECO:0000256" key="1">
    <source>
        <dbReference type="SAM" id="Phobius"/>
    </source>
</evidence>
<keyword evidence="3" id="KW-1185">Reference proteome</keyword>
<evidence type="ECO:0000313" key="3">
    <source>
        <dbReference type="Proteomes" id="UP001457282"/>
    </source>
</evidence>
<keyword evidence="1" id="KW-1133">Transmembrane helix</keyword>